<dbReference type="Proteomes" id="UP000792457">
    <property type="component" value="Unassembled WGS sequence"/>
</dbReference>
<protein>
    <recommendedName>
        <fullName evidence="11">Aquaporin 4</fullName>
    </recommendedName>
</protein>
<sequence>MFGHISQAHLNPAVTVTAVVLGMLTWPKAILYVITQCLGAVFGFGVLKLIIPCGLITSPPLVDPEIGFCTTVPSLALTSFQAILAEGIATAVLILVVCGVWDKRNANNTDSAPIKFGLTIAALAMGLGPFTGASMNPARSLGPAMWNHVWTRHWVSQTPPPSA</sequence>
<dbReference type="InterPro" id="IPR034294">
    <property type="entry name" value="Aquaporin_transptr"/>
</dbReference>
<dbReference type="EMBL" id="KZ309388">
    <property type="protein sequence ID" value="KAG8238604.1"/>
    <property type="molecule type" value="Genomic_DNA"/>
</dbReference>
<evidence type="ECO:0000256" key="3">
    <source>
        <dbReference type="ARBA" id="ARBA00022448"/>
    </source>
</evidence>
<evidence type="ECO:0000256" key="1">
    <source>
        <dbReference type="ARBA" id="ARBA00004141"/>
    </source>
</evidence>
<organism evidence="9 10">
    <name type="scientific">Ladona fulva</name>
    <name type="common">Scarce chaser dragonfly</name>
    <name type="synonym">Libellula fulva</name>
    <dbReference type="NCBI Taxonomy" id="123851"/>
    <lineage>
        <taxon>Eukaryota</taxon>
        <taxon>Metazoa</taxon>
        <taxon>Ecdysozoa</taxon>
        <taxon>Arthropoda</taxon>
        <taxon>Hexapoda</taxon>
        <taxon>Insecta</taxon>
        <taxon>Pterygota</taxon>
        <taxon>Palaeoptera</taxon>
        <taxon>Odonata</taxon>
        <taxon>Epiprocta</taxon>
        <taxon>Anisoptera</taxon>
        <taxon>Libelluloidea</taxon>
        <taxon>Libellulidae</taxon>
        <taxon>Ladona</taxon>
    </lineage>
</organism>
<evidence type="ECO:0000313" key="9">
    <source>
        <dbReference type="EMBL" id="KAG8238604.1"/>
    </source>
</evidence>
<keyword evidence="3 7" id="KW-0813">Transport</keyword>
<evidence type="ECO:0000313" key="10">
    <source>
        <dbReference type="Proteomes" id="UP000792457"/>
    </source>
</evidence>
<dbReference type="AlphaFoldDB" id="A0A8K0KQJ5"/>
<dbReference type="PRINTS" id="PR00783">
    <property type="entry name" value="MINTRINSICP"/>
</dbReference>
<evidence type="ECO:0000256" key="5">
    <source>
        <dbReference type="ARBA" id="ARBA00022989"/>
    </source>
</evidence>
<dbReference type="Gene3D" id="1.20.1080.10">
    <property type="entry name" value="Glycerol uptake facilitator protein"/>
    <property type="match status" value="1"/>
</dbReference>
<evidence type="ECO:0008006" key="11">
    <source>
        <dbReference type="Google" id="ProtNLM"/>
    </source>
</evidence>
<dbReference type="PROSITE" id="PS00221">
    <property type="entry name" value="MIP"/>
    <property type="match status" value="1"/>
</dbReference>
<dbReference type="GO" id="GO:0015267">
    <property type="term" value="F:channel activity"/>
    <property type="evidence" value="ECO:0007669"/>
    <property type="project" value="InterPro"/>
</dbReference>
<dbReference type="InterPro" id="IPR000425">
    <property type="entry name" value="MIP"/>
</dbReference>
<dbReference type="PANTHER" id="PTHR19139:SF270">
    <property type="entry name" value="ENTOMOGLYCEROPORIN 1-RELATED"/>
    <property type="match status" value="1"/>
</dbReference>
<proteinExistence type="inferred from homology"/>
<comment type="similarity">
    <text evidence="2 7">Belongs to the MIP/aquaporin (TC 1.A.8) family.</text>
</comment>
<dbReference type="OrthoDB" id="3222at2759"/>
<feature type="transmembrane region" description="Helical" evidence="8">
    <location>
        <begin position="29"/>
        <end position="51"/>
    </location>
</feature>
<keyword evidence="6 8" id="KW-0472">Membrane</keyword>
<evidence type="ECO:0000256" key="7">
    <source>
        <dbReference type="RuleBase" id="RU000477"/>
    </source>
</evidence>
<evidence type="ECO:0000256" key="4">
    <source>
        <dbReference type="ARBA" id="ARBA00022692"/>
    </source>
</evidence>
<dbReference type="SUPFAM" id="SSF81338">
    <property type="entry name" value="Aquaporin-like"/>
    <property type="match status" value="1"/>
</dbReference>
<keyword evidence="10" id="KW-1185">Reference proteome</keyword>
<evidence type="ECO:0000256" key="8">
    <source>
        <dbReference type="SAM" id="Phobius"/>
    </source>
</evidence>
<feature type="transmembrane region" description="Helical" evidence="8">
    <location>
        <begin position="113"/>
        <end position="135"/>
    </location>
</feature>
<gene>
    <name evidence="9" type="ORF">J437_LFUL018400</name>
</gene>
<keyword evidence="4 7" id="KW-0812">Transmembrane</keyword>
<dbReference type="PANTHER" id="PTHR19139">
    <property type="entry name" value="AQUAPORIN TRANSPORTER"/>
    <property type="match status" value="1"/>
</dbReference>
<reference evidence="9" key="1">
    <citation type="submission" date="2013-04" db="EMBL/GenBank/DDBJ databases">
        <authorList>
            <person name="Qu J."/>
            <person name="Murali S.C."/>
            <person name="Bandaranaike D."/>
            <person name="Bellair M."/>
            <person name="Blankenburg K."/>
            <person name="Chao H."/>
            <person name="Dinh H."/>
            <person name="Doddapaneni H."/>
            <person name="Downs B."/>
            <person name="Dugan-Rocha S."/>
            <person name="Elkadiri S."/>
            <person name="Gnanaolivu R.D."/>
            <person name="Hernandez B."/>
            <person name="Javaid M."/>
            <person name="Jayaseelan J.C."/>
            <person name="Lee S."/>
            <person name="Li M."/>
            <person name="Ming W."/>
            <person name="Munidasa M."/>
            <person name="Muniz J."/>
            <person name="Nguyen L."/>
            <person name="Ongeri F."/>
            <person name="Osuji N."/>
            <person name="Pu L.-L."/>
            <person name="Puazo M."/>
            <person name="Qu C."/>
            <person name="Quiroz J."/>
            <person name="Raj R."/>
            <person name="Weissenberger G."/>
            <person name="Xin Y."/>
            <person name="Zou X."/>
            <person name="Han Y."/>
            <person name="Richards S."/>
            <person name="Worley K."/>
            <person name="Muzny D."/>
            <person name="Gibbs R."/>
        </authorList>
    </citation>
    <scope>NUCLEOTIDE SEQUENCE</scope>
    <source>
        <strain evidence="9">Sampled in the wild</strain>
    </source>
</reference>
<dbReference type="InterPro" id="IPR022357">
    <property type="entry name" value="MIP_CS"/>
</dbReference>
<comment type="subcellular location">
    <subcellularLocation>
        <location evidence="1">Membrane</location>
        <topology evidence="1">Multi-pass membrane protein</topology>
    </subcellularLocation>
</comment>
<name>A0A8K0KQJ5_LADFU</name>
<accession>A0A8K0KQJ5</accession>
<comment type="caution">
    <text evidence="9">The sequence shown here is derived from an EMBL/GenBank/DDBJ whole genome shotgun (WGS) entry which is preliminary data.</text>
</comment>
<reference evidence="9" key="2">
    <citation type="submission" date="2017-10" db="EMBL/GenBank/DDBJ databases">
        <title>Ladona fulva Genome sequencing and assembly.</title>
        <authorList>
            <person name="Murali S."/>
            <person name="Richards S."/>
            <person name="Bandaranaike D."/>
            <person name="Bellair M."/>
            <person name="Blankenburg K."/>
            <person name="Chao H."/>
            <person name="Dinh H."/>
            <person name="Doddapaneni H."/>
            <person name="Dugan-Rocha S."/>
            <person name="Elkadiri S."/>
            <person name="Gnanaolivu R."/>
            <person name="Hernandez B."/>
            <person name="Skinner E."/>
            <person name="Javaid M."/>
            <person name="Lee S."/>
            <person name="Li M."/>
            <person name="Ming W."/>
            <person name="Munidasa M."/>
            <person name="Muniz J."/>
            <person name="Nguyen L."/>
            <person name="Hughes D."/>
            <person name="Osuji N."/>
            <person name="Pu L.-L."/>
            <person name="Puazo M."/>
            <person name="Qu C."/>
            <person name="Quiroz J."/>
            <person name="Raj R."/>
            <person name="Weissenberger G."/>
            <person name="Xin Y."/>
            <person name="Zou X."/>
            <person name="Han Y."/>
            <person name="Worley K."/>
            <person name="Muzny D."/>
            <person name="Gibbs R."/>
        </authorList>
    </citation>
    <scope>NUCLEOTIDE SEQUENCE</scope>
    <source>
        <strain evidence="9">Sampled in the wild</strain>
    </source>
</reference>
<evidence type="ECO:0000256" key="6">
    <source>
        <dbReference type="ARBA" id="ARBA00023136"/>
    </source>
</evidence>
<feature type="transmembrane region" description="Helical" evidence="8">
    <location>
        <begin position="80"/>
        <end position="101"/>
    </location>
</feature>
<dbReference type="Pfam" id="PF00230">
    <property type="entry name" value="MIP"/>
    <property type="match status" value="1"/>
</dbReference>
<keyword evidence="5 8" id="KW-1133">Transmembrane helix</keyword>
<evidence type="ECO:0000256" key="2">
    <source>
        <dbReference type="ARBA" id="ARBA00006175"/>
    </source>
</evidence>
<dbReference type="InterPro" id="IPR023271">
    <property type="entry name" value="Aquaporin-like"/>
</dbReference>
<dbReference type="GO" id="GO:0005886">
    <property type="term" value="C:plasma membrane"/>
    <property type="evidence" value="ECO:0007669"/>
    <property type="project" value="TreeGrafter"/>
</dbReference>